<dbReference type="Gene3D" id="3.40.630.30">
    <property type="match status" value="1"/>
</dbReference>
<dbReference type="AlphaFoldDB" id="A0A1C4EFW1"/>
<dbReference type="InterPro" id="IPR000182">
    <property type="entry name" value="GNAT_dom"/>
</dbReference>
<dbReference type="InterPro" id="IPR016181">
    <property type="entry name" value="Acyl_CoA_acyltransferase"/>
</dbReference>
<proteinExistence type="predicted"/>
<evidence type="ECO:0000256" key="1">
    <source>
        <dbReference type="ARBA" id="ARBA00022679"/>
    </source>
</evidence>
<dbReference type="PANTHER" id="PTHR43877">
    <property type="entry name" value="AMINOALKYLPHOSPHONATE N-ACETYLTRANSFERASE-RELATED-RELATED"/>
    <property type="match status" value="1"/>
</dbReference>
<keyword evidence="5" id="KW-1185">Reference proteome</keyword>
<protein>
    <submittedName>
        <fullName evidence="4">Acetyltransferase (GNAT) domain-containing protein</fullName>
    </submittedName>
</protein>
<feature type="domain" description="N-acetyltransferase" evidence="3">
    <location>
        <begin position="2"/>
        <end position="173"/>
    </location>
</feature>
<name>A0A1C4EFW1_9ENTR</name>
<organism evidence="4 5">
    <name type="scientific">Kosakonia oryzendophytica</name>
    <dbReference type="NCBI Taxonomy" id="1005665"/>
    <lineage>
        <taxon>Bacteria</taxon>
        <taxon>Pseudomonadati</taxon>
        <taxon>Pseudomonadota</taxon>
        <taxon>Gammaproteobacteria</taxon>
        <taxon>Enterobacterales</taxon>
        <taxon>Enterobacteriaceae</taxon>
        <taxon>Kosakonia</taxon>
    </lineage>
</organism>
<dbReference type="Pfam" id="PF13673">
    <property type="entry name" value="Acetyltransf_10"/>
    <property type="match status" value="1"/>
</dbReference>
<gene>
    <name evidence="4" type="ORF">GA0061071_1276</name>
</gene>
<evidence type="ECO:0000259" key="3">
    <source>
        <dbReference type="PROSITE" id="PS51186"/>
    </source>
</evidence>
<reference evidence="5" key="1">
    <citation type="submission" date="2016-08" db="EMBL/GenBank/DDBJ databases">
        <authorList>
            <person name="Varghese N."/>
            <person name="Submissions Spin"/>
        </authorList>
    </citation>
    <scope>NUCLEOTIDE SEQUENCE [LARGE SCALE GENOMIC DNA]</scope>
    <source>
        <strain evidence="5">REICA_082</strain>
    </source>
</reference>
<keyword evidence="1 4" id="KW-0808">Transferase</keyword>
<evidence type="ECO:0000313" key="4">
    <source>
        <dbReference type="EMBL" id="SCC42372.1"/>
    </source>
</evidence>
<keyword evidence="2" id="KW-0012">Acyltransferase</keyword>
<evidence type="ECO:0000313" key="5">
    <source>
        <dbReference type="Proteomes" id="UP000198975"/>
    </source>
</evidence>
<dbReference type="SUPFAM" id="SSF55729">
    <property type="entry name" value="Acyl-CoA N-acyltransferases (Nat)"/>
    <property type="match status" value="1"/>
</dbReference>
<accession>A0A1C4EFW1</accession>
<dbReference type="GO" id="GO:0016747">
    <property type="term" value="F:acyltransferase activity, transferring groups other than amino-acyl groups"/>
    <property type="evidence" value="ECO:0007669"/>
    <property type="project" value="InterPro"/>
</dbReference>
<evidence type="ECO:0000256" key="2">
    <source>
        <dbReference type="ARBA" id="ARBA00023315"/>
    </source>
</evidence>
<dbReference type="PROSITE" id="PS51186">
    <property type="entry name" value="GNAT"/>
    <property type="match status" value="1"/>
</dbReference>
<dbReference type="EMBL" id="FMAY01000027">
    <property type="protein sequence ID" value="SCC42372.1"/>
    <property type="molecule type" value="Genomic_DNA"/>
</dbReference>
<dbReference type="InterPro" id="IPR050832">
    <property type="entry name" value="Bact_Acetyltransf"/>
</dbReference>
<sequence length="183" mass="20422">MMKIVLLNAATLPVYCPELADLLLDTLQGGASVGYQRATSRHEAESSFYRLRDEIQRGERLIWIARDEQGVAGCISLALNMQPEALNRGTIKLLLVHRRARRKGIGKKLLAELEKSACARQRGILSLEVRAGSGAETFYRSQGYRCLGEMPDYLCSADGYYHPAAIYFKRLFAVNQPVRSIAS</sequence>
<dbReference type="CDD" id="cd04301">
    <property type="entry name" value="NAT_SF"/>
    <property type="match status" value="1"/>
</dbReference>
<dbReference type="Proteomes" id="UP000198975">
    <property type="component" value="Unassembled WGS sequence"/>
</dbReference>